<keyword evidence="1" id="KW-0472">Membrane</keyword>
<reference evidence="2 3" key="1">
    <citation type="journal article" date="2015" name="Nature">
        <title>rRNA introns, odd ribosomes, and small enigmatic genomes across a large radiation of phyla.</title>
        <authorList>
            <person name="Brown C.T."/>
            <person name="Hug L.A."/>
            <person name="Thomas B.C."/>
            <person name="Sharon I."/>
            <person name="Castelle C.J."/>
            <person name="Singh A."/>
            <person name="Wilkins M.J."/>
            <person name="Williams K.H."/>
            <person name="Banfield J.F."/>
        </authorList>
    </citation>
    <scope>NUCLEOTIDE SEQUENCE [LARGE SCALE GENOMIC DNA]</scope>
</reference>
<protein>
    <submittedName>
        <fullName evidence="2">Uncharacterized protein</fullName>
    </submittedName>
</protein>
<organism evidence="2 3">
    <name type="scientific">Candidatus Adlerbacteria bacterium GW2011_GWC1_50_9</name>
    <dbReference type="NCBI Taxonomy" id="1618608"/>
    <lineage>
        <taxon>Bacteria</taxon>
        <taxon>Candidatus Adleribacteriota</taxon>
    </lineage>
</organism>
<evidence type="ECO:0000313" key="3">
    <source>
        <dbReference type="Proteomes" id="UP000034201"/>
    </source>
</evidence>
<name>A0A0G1WRZ7_9BACT</name>
<sequence length="268" mass="30069">MRFLTGVLASIIVSFMVGFFPSMVKAEQNSCDPDSESYDARACFEHVRALEASEKSAKRDLVRARHGTTVVESRLKAAEARHTSTSNDLRWDIVSGAMTIRSLETTVKILSEEKETAWGYVDVVSKVLAAAIGLAILGGSIGFYFLRKSVSDYDRYVVKVRDAKIRELENTLRVEADARIMAQGDAAALRLELFHKKDVAALRLELLHKKADLARVRQNYANLLKYVRQEMSRFVAIRETLYRTLSILQANGSRLEQLSDPVRPNATV</sequence>
<feature type="transmembrane region" description="Helical" evidence="1">
    <location>
        <begin position="127"/>
        <end position="146"/>
    </location>
</feature>
<dbReference type="EMBL" id="LCQQ01000003">
    <property type="protein sequence ID" value="KKW21566.1"/>
    <property type="molecule type" value="Genomic_DNA"/>
</dbReference>
<keyword evidence="1" id="KW-0812">Transmembrane</keyword>
<evidence type="ECO:0000313" key="2">
    <source>
        <dbReference type="EMBL" id="KKW21566.1"/>
    </source>
</evidence>
<comment type="caution">
    <text evidence="2">The sequence shown here is derived from an EMBL/GenBank/DDBJ whole genome shotgun (WGS) entry which is preliminary data.</text>
</comment>
<accession>A0A0G1WRZ7</accession>
<proteinExistence type="predicted"/>
<dbReference type="Proteomes" id="UP000034201">
    <property type="component" value="Unassembled WGS sequence"/>
</dbReference>
<dbReference type="AlphaFoldDB" id="A0A0G1WRZ7"/>
<gene>
    <name evidence="2" type="ORF">UY61_C0003G0006</name>
</gene>
<keyword evidence="1" id="KW-1133">Transmembrane helix</keyword>
<evidence type="ECO:0000256" key="1">
    <source>
        <dbReference type="SAM" id="Phobius"/>
    </source>
</evidence>